<protein>
    <submittedName>
        <fullName evidence="1">Uncharacterized protein</fullName>
    </submittedName>
</protein>
<dbReference type="AlphaFoldDB" id="A0A3B1C1Y7"/>
<evidence type="ECO:0000313" key="1">
    <source>
        <dbReference type="EMBL" id="VAX16890.1"/>
    </source>
</evidence>
<reference evidence="1" key="1">
    <citation type="submission" date="2018-06" db="EMBL/GenBank/DDBJ databases">
        <authorList>
            <person name="Zhirakovskaya E."/>
        </authorList>
    </citation>
    <scope>NUCLEOTIDE SEQUENCE</scope>
</reference>
<name>A0A3B1C1Y7_9ZZZZ</name>
<sequence length="90" mass="10082">MAKLPNHDSYGIKRLESKNAKNAIIQKLATDFNLTPIIAEAYYSQVSDYFSEHSNVKLSSGEISYEAVSAEEPAGKHIRLTRKVTLKLKL</sequence>
<dbReference type="EMBL" id="UOGD01000064">
    <property type="protein sequence ID" value="VAX16890.1"/>
    <property type="molecule type" value="Genomic_DNA"/>
</dbReference>
<proteinExistence type="predicted"/>
<feature type="non-terminal residue" evidence="1">
    <location>
        <position position="90"/>
    </location>
</feature>
<organism evidence="1">
    <name type="scientific">hydrothermal vent metagenome</name>
    <dbReference type="NCBI Taxonomy" id="652676"/>
    <lineage>
        <taxon>unclassified sequences</taxon>
        <taxon>metagenomes</taxon>
        <taxon>ecological metagenomes</taxon>
    </lineage>
</organism>
<accession>A0A3B1C1Y7</accession>
<gene>
    <name evidence="1" type="ORF">MNBD_IGNAVI01-1565</name>
</gene>